<comment type="cofactor">
    <cofactor evidence="11">
        <name>[2Fe-2S] cluster</name>
        <dbReference type="ChEBI" id="CHEBI:190135"/>
    </cofactor>
</comment>
<dbReference type="PANTHER" id="PTHR11921">
    <property type="entry name" value="SUCCINATE DEHYDROGENASE IRON-SULFUR PROTEIN"/>
    <property type="match status" value="1"/>
</dbReference>
<dbReference type="Gene3D" id="3.10.20.30">
    <property type="match status" value="1"/>
</dbReference>
<keyword evidence="8 14" id="KW-0560">Oxidoreductase</keyword>
<keyword evidence="6" id="KW-0001">2Fe-2S</keyword>
<evidence type="ECO:0000259" key="13">
    <source>
        <dbReference type="PROSITE" id="PS51085"/>
    </source>
</evidence>
<keyword evidence="9" id="KW-0408">Iron</keyword>
<dbReference type="GO" id="GO:0006099">
    <property type="term" value="P:tricarboxylic acid cycle"/>
    <property type="evidence" value="ECO:0007669"/>
    <property type="project" value="InterPro"/>
</dbReference>
<dbReference type="InterPro" id="IPR017896">
    <property type="entry name" value="4Fe4S_Fe-S-bd"/>
</dbReference>
<dbReference type="InterPro" id="IPR006058">
    <property type="entry name" value="2Fe2S_fd_BS"/>
</dbReference>
<protein>
    <submittedName>
        <fullName evidence="14">Succinate dehydrogenase / fumarate reductase iron-sulfur subunit</fullName>
        <ecNumber evidence="14">1.3.5.1</ecNumber>
        <ecNumber evidence="14">1.3.5.4</ecNumber>
    </submittedName>
</protein>
<dbReference type="GO" id="GO:0051537">
    <property type="term" value="F:2 iron, 2 sulfur cluster binding"/>
    <property type="evidence" value="ECO:0007669"/>
    <property type="project" value="UniProtKB-KW"/>
</dbReference>
<evidence type="ECO:0000313" key="14">
    <source>
        <dbReference type="EMBL" id="MBB5871663.1"/>
    </source>
</evidence>
<reference evidence="14 15" key="1">
    <citation type="submission" date="2020-08" db="EMBL/GenBank/DDBJ databases">
        <title>Sequencing the genomes of 1000 actinobacteria strains.</title>
        <authorList>
            <person name="Klenk H.-P."/>
        </authorList>
    </citation>
    <scope>NUCLEOTIDE SEQUENCE [LARGE SCALE GENOMIC DNA]</scope>
    <source>
        <strain evidence="14 15">DSM 45362</strain>
    </source>
</reference>
<dbReference type="GO" id="GO:0022904">
    <property type="term" value="P:respiratory electron transport chain"/>
    <property type="evidence" value="ECO:0007669"/>
    <property type="project" value="TreeGrafter"/>
</dbReference>
<dbReference type="Gene3D" id="1.10.1060.10">
    <property type="entry name" value="Alpha-helical ferredoxin"/>
    <property type="match status" value="1"/>
</dbReference>
<dbReference type="RefSeq" id="WP_184839872.1">
    <property type="nucleotide sequence ID" value="NZ_JACHMN010000002.1"/>
</dbReference>
<sequence>MGLRNFKVWRGDAAGGELKDYQVDVNEGEVVLDVIHRLQATQEPDLACRWNCKAGKCGSCSMEINGMPRLGCMTRMSTFEEAETVTVTPLRAFPVIRDLVTDVSFNYTKARETPAFAPPAGVAPGDYRMQQIDVERSQEFRKCIECFLCQNTCHVVRDHEENKPAFSGPRFFIRAAELDMHPLDAKTDRKEYAQSAMGLGMCNITKCCTEVCPEHIKITDNAIIPMKERVVDRRYDPLVWLGRKIFRRDQLEEGTAVSSTLHTGETGSVDGAAPVNWHRGIPVAQSASVDDEGKLPLNEVLSDRTGASSPFGDDVTFPVDPKGLNYYHPGK</sequence>
<dbReference type="GO" id="GO:0051539">
    <property type="term" value="F:4 iron, 4 sulfur cluster binding"/>
    <property type="evidence" value="ECO:0007669"/>
    <property type="project" value="UniProtKB-KW"/>
</dbReference>
<evidence type="ECO:0000256" key="4">
    <source>
        <dbReference type="ARBA" id="ARBA00009433"/>
    </source>
</evidence>
<evidence type="ECO:0000256" key="3">
    <source>
        <dbReference type="ARBA" id="ARBA00005163"/>
    </source>
</evidence>
<proteinExistence type="inferred from homology"/>
<evidence type="ECO:0000256" key="8">
    <source>
        <dbReference type="ARBA" id="ARBA00023002"/>
    </source>
</evidence>
<feature type="compositionally biased region" description="Polar residues" evidence="12">
    <location>
        <begin position="256"/>
        <end position="266"/>
    </location>
</feature>
<evidence type="ECO:0000256" key="6">
    <source>
        <dbReference type="ARBA" id="ARBA00022714"/>
    </source>
</evidence>
<dbReference type="Pfam" id="PF13183">
    <property type="entry name" value="Fer4_8"/>
    <property type="match status" value="1"/>
</dbReference>
<gene>
    <name evidence="14" type="ORF">F4553_005042</name>
</gene>
<evidence type="ECO:0000256" key="11">
    <source>
        <dbReference type="ARBA" id="ARBA00034078"/>
    </source>
</evidence>
<dbReference type="InterPro" id="IPR012675">
    <property type="entry name" value="Beta-grasp_dom_sf"/>
</dbReference>
<dbReference type="EMBL" id="JACHMN010000002">
    <property type="protein sequence ID" value="MBB5871663.1"/>
    <property type="molecule type" value="Genomic_DNA"/>
</dbReference>
<comment type="caution">
    <text evidence="14">The sequence shown here is derived from an EMBL/GenBank/DDBJ whole genome shotgun (WGS) entry which is preliminary data.</text>
</comment>
<dbReference type="EC" id="1.3.5.4" evidence="14"/>
<dbReference type="InterPro" id="IPR001041">
    <property type="entry name" value="2Fe-2S_ferredoxin-type"/>
</dbReference>
<dbReference type="PROSITE" id="PS51085">
    <property type="entry name" value="2FE2S_FER_2"/>
    <property type="match status" value="1"/>
</dbReference>
<dbReference type="PROSITE" id="PS00197">
    <property type="entry name" value="2FE2S_FER_1"/>
    <property type="match status" value="1"/>
</dbReference>
<dbReference type="NCBIfam" id="TIGR00384">
    <property type="entry name" value="dhsB"/>
    <property type="match status" value="1"/>
</dbReference>
<dbReference type="GO" id="GO:0046872">
    <property type="term" value="F:metal ion binding"/>
    <property type="evidence" value="ECO:0007669"/>
    <property type="project" value="UniProtKB-KW"/>
</dbReference>
<keyword evidence="10" id="KW-0411">Iron-sulfur</keyword>
<dbReference type="InterPro" id="IPR004489">
    <property type="entry name" value="Succ_DH/fum_Rdtase_Fe-S"/>
</dbReference>
<dbReference type="InterPro" id="IPR050573">
    <property type="entry name" value="SDH/FRD_Iron-Sulfur"/>
</dbReference>
<comment type="similarity">
    <text evidence="4">Belongs to the succinate dehydrogenase/fumarate reductase iron-sulfur protein family.</text>
</comment>
<name>A0A841BXK5_9ACTN</name>
<evidence type="ECO:0000256" key="12">
    <source>
        <dbReference type="SAM" id="MobiDB-lite"/>
    </source>
</evidence>
<dbReference type="InterPro" id="IPR036010">
    <property type="entry name" value="2Fe-2S_ferredoxin-like_sf"/>
</dbReference>
<dbReference type="SUPFAM" id="SSF54292">
    <property type="entry name" value="2Fe-2S ferredoxin-like"/>
    <property type="match status" value="1"/>
</dbReference>
<evidence type="ECO:0000256" key="9">
    <source>
        <dbReference type="ARBA" id="ARBA00023004"/>
    </source>
</evidence>
<dbReference type="GO" id="GO:0005886">
    <property type="term" value="C:plasma membrane"/>
    <property type="evidence" value="ECO:0007669"/>
    <property type="project" value="TreeGrafter"/>
</dbReference>
<accession>A0A841BXK5</accession>
<dbReference type="GO" id="GO:0008177">
    <property type="term" value="F:succinate dehydrogenase (quinone) activity"/>
    <property type="evidence" value="ECO:0007669"/>
    <property type="project" value="UniProtKB-EC"/>
</dbReference>
<dbReference type="EC" id="1.3.5.1" evidence="14"/>
<organism evidence="14 15">
    <name type="scientific">Allocatelliglobosispora scoriae</name>
    <dbReference type="NCBI Taxonomy" id="643052"/>
    <lineage>
        <taxon>Bacteria</taxon>
        <taxon>Bacillati</taxon>
        <taxon>Actinomycetota</taxon>
        <taxon>Actinomycetes</taxon>
        <taxon>Micromonosporales</taxon>
        <taxon>Micromonosporaceae</taxon>
        <taxon>Allocatelliglobosispora</taxon>
    </lineage>
</organism>
<dbReference type="InterPro" id="IPR025192">
    <property type="entry name" value="Succ_DH/fum_Rdtase_N"/>
</dbReference>
<comment type="cofactor">
    <cofactor evidence="1">
        <name>[3Fe-4S] cluster</name>
        <dbReference type="ChEBI" id="CHEBI:21137"/>
    </cofactor>
</comment>
<evidence type="ECO:0000256" key="10">
    <source>
        <dbReference type="ARBA" id="ARBA00023014"/>
    </source>
</evidence>
<comment type="cofactor">
    <cofactor evidence="2">
        <name>[4Fe-4S] cluster</name>
        <dbReference type="ChEBI" id="CHEBI:49883"/>
    </cofactor>
</comment>
<dbReference type="CDD" id="cd00207">
    <property type="entry name" value="fer2"/>
    <property type="match status" value="1"/>
</dbReference>
<feature type="domain" description="2Fe-2S ferredoxin-type" evidence="13">
    <location>
        <begin position="4"/>
        <end position="91"/>
    </location>
</feature>
<keyword evidence="5" id="KW-0004">4Fe-4S</keyword>
<dbReference type="GO" id="GO:0009055">
    <property type="term" value="F:electron transfer activity"/>
    <property type="evidence" value="ECO:0007669"/>
    <property type="project" value="InterPro"/>
</dbReference>
<keyword evidence="7" id="KW-0479">Metal-binding</keyword>
<evidence type="ECO:0000256" key="7">
    <source>
        <dbReference type="ARBA" id="ARBA00022723"/>
    </source>
</evidence>
<dbReference type="SUPFAM" id="SSF46548">
    <property type="entry name" value="alpha-helical ferredoxin"/>
    <property type="match status" value="1"/>
</dbReference>
<evidence type="ECO:0000256" key="5">
    <source>
        <dbReference type="ARBA" id="ARBA00022485"/>
    </source>
</evidence>
<evidence type="ECO:0000256" key="1">
    <source>
        <dbReference type="ARBA" id="ARBA00001927"/>
    </source>
</evidence>
<dbReference type="Pfam" id="PF13085">
    <property type="entry name" value="Fer2_3"/>
    <property type="match status" value="1"/>
</dbReference>
<dbReference type="InterPro" id="IPR009051">
    <property type="entry name" value="Helical_ferredxn"/>
</dbReference>
<comment type="pathway">
    <text evidence="3">Carbohydrate metabolism; tricarboxylic acid cycle.</text>
</comment>
<dbReference type="Proteomes" id="UP000587527">
    <property type="component" value="Unassembled WGS sequence"/>
</dbReference>
<feature type="region of interest" description="Disordered" evidence="12">
    <location>
        <begin position="255"/>
        <end position="275"/>
    </location>
</feature>
<dbReference type="NCBIfam" id="NF009052">
    <property type="entry name" value="PRK12386.1"/>
    <property type="match status" value="1"/>
</dbReference>
<dbReference type="PANTHER" id="PTHR11921:SF29">
    <property type="entry name" value="SUCCINATE DEHYDROGENASE [UBIQUINONE] IRON-SULFUR SUBUNIT, MITOCHONDRIAL"/>
    <property type="match status" value="1"/>
</dbReference>
<evidence type="ECO:0000256" key="2">
    <source>
        <dbReference type="ARBA" id="ARBA00001966"/>
    </source>
</evidence>
<dbReference type="AlphaFoldDB" id="A0A841BXK5"/>
<keyword evidence="15" id="KW-1185">Reference proteome</keyword>
<evidence type="ECO:0000313" key="15">
    <source>
        <dbReference type="Proteomes" id="UP000587527"/>
    </source>
</evidence>